<evidence type="ECO:0000313" key="1">
    <source>
        <dbReference type="EMBL" id="ANF49915.1"/>
    </source>
</evidence>
<dbReference type="OrthoDB" id="1411058at2"/>
<evidence type="ECO:0000313" key="2">
    <source>
        <dbReference type="Proteomes" id="UP000077824"/>
    </source>
</evidence>
<dbReference type="Proteomes" id="UP000077824">
    <property type="component" value="Chromosome"/>
</dbReference>
<sequence>MKNLEHLTKQINALKHDIRAEVIINDLLKNNEIDENQYVIQKEGQFSRAYRFDILQSEVTDYDYDSKQMLKLNLSRDSIYDMLPENISHQTQNDTPNKDVDVMIKEYQTQKKQQKAARTFFQPFDNEMFSYGVNVENLENDFLFELNSYLAPEMFYDFWGIDKDFPPLLISKFIRLLPFAYKIVGNIEEACHILSILLEENVSVTYKGHHEYSDESQSVELGMNRLGLDLIAGTTYDDYSCHLDLQIGPLKNSSFIDYIHEGKKKKFIEMFYDHFFPIEVEINTIVLLPKEKQDFEFNTTETPVLGYNTRI</sequence>
<dbReference type="KEGG" id="chh:A0O34_04940"/>
<reference evidence="1 2" key="1">
    <citation type="submission" date="2016-04" db="EMBL/GenBank/DDBJ databases">
        <title>Complete Genome Sequence of Chryseobacterium sp. IHBB 10212.</title>
        <authorList>
            <person name="Pal M."/>
            <person name="Swarnkar M.K."/>
            <person name="Kaushal K."/>
            <person name="Chhibber S."/>
            <person name="Singh A.K."/>
            <person name="Gulati A."/>
        </authorList>
    </citation>
    <scope>NUCLEOTIDE SEQUENCE [LARGE SCALE GENOMIC DNA]</scope>
    <source>
        <strain evidence="1 2">IHBB 10212</strain>
    </source>
</reference>
<name>A0A172XSV0_9FLAO</name>
<accession>A0A172XSV0</accession>
<dbReference type="AlphaFoldDB" id="A0A172XSV0"/>
<dbReference type="RefSeq" id="WP_066751983.1">
    <property type="nucleotide sequence ID" value="NZ_CP015199.1"/>
</dbReference>
<keyword evidence="2" id="KW-1185">Reference proteome</keyword>
<organism evidence="1 2">
    <name type="scientific">Chryseobacterium glaciei</name>
    <dbReference type="NCBI Taxonomy" id="1685010"/>
    <lineage>
        <taxon>Bacteria</taxon>
        <taxon>Pseudomonadati</taxon>
        <taxon>Bacteroidota</taxon>
        <taxon>Flavobacteriia</taxon>
        <taxon>Flavobacteriales</taxon>
        <taxon>Weeksellaceae</taxon>
        <taxon>Chryseobacterium group</taxon>
        <taxon>Chryseobacterium</taxon>
    </lineage>
</organism>
<dbReference type="EMBL" id="CP015199">
    <property type="protein sequence ID" value="ANF49915.1"/>
    <property type="molecule type" value="Genomic_DNA"/>
</dbReference>
<evidence type="ECO:0008006" key="3">
    <source>
        <dbReference type="Google" id="ProtNLM"/>
    </source>
</evidence>
<dbReference type="STRING" id="1685010.A0O34_04940"/>
<proteinExistence type="predicted"/>
<gene>
    <name evidence="1" type="ORF">A0O34_04940</name>
</gene>
<protein>
    <recommendedName>
        <fullName evidence="3">Type VI secretion protein</fullName>
    </recommendedName>
</protein>